<dbReference type="Proteomes" id="UP001168821">
    <property type="component" value="Unassembled WGS sequence"/>
</dbReference>
<dbReference type="SUPFAM" id="SSF48726">
    <property type="entry name" value="Immunoglobulin"/>
    <property type="match status" value="1"/>
</dbReference>
<dbReference type="AlphaFoldDB" id="A0AA38MNQ7"/>
<dbReference type="EMBL" id="JALNTZ010000002">
    <property type="protein sequence ID" value="KAJ3662422.1"/>
    <property type="molecule type" value="Genomic_DNA"/>
</dbReference>
<protein>
    <submittedName>
        <fullName evidence="1">Uncharacterized protein</fullName>
    </submittedName>
</protein>
<keyword evidence="2" id="KW-1185">Reference proteome</keyword>
<evidence type="ECO:0000313" key="1">
    <source>
        <dbReference type="EMBL" id="KAJ3662422.1"/>
    </source>
</evidence>
<reference evidence="1" key="1">
    <citation type="journal article" date="2023" name="G3 (Bethesda)">
        <title>Whole genome assemblies of Zophobas morio and Tenebrio molitor.</title>
        <authorList>
            <person name="Kaur S."/>
            <person name="Stinson S.A."/>
            <person name="diCenzo G.C."/>
        </authorList>
    </citation>
    <scope>NUCLEOTIDE SEQUENCE</scope>
    <source>
        <strain evidence="1">QUZm001</strain>
    </source>
</reference>
<gene>
    <name evidence="1" type="ORF">Zmor_006772</name>
</gene>
<dbReference type="Gene3D" id="2.60.40.10">
    <property type="entry name" value="Immunoglobulins"/>
    <property type="match status" value="1"/>
</dbReference>
<proteinExistence type="predicted"/>
<name>A0AA38MNQ7_9CUCU</name>
<dbReference type="InterPro" id="IPR013783">
    <property type="entry name" value="Ig-like_fold"/>
</dbReference>
<accession>A0AA38MNQ7</accession>
<organism evidence="1 2">
    <name type="scientific">Zophobas morio</name>
    <dbReference type="NCBI Taxonomy" id="2755281"/>
    <lineage>
        <taxon>Eukaryota</taxon>
        <taxon>Metazoa</taxon>
        <taxon>Ecdysozoa</taxon>
        <taxon>Arthropoda</taxon>
        <taxon>Hexapoda</taxon>
        <taxon>Insecta</taxon>
        <taxon>Pterygota</taxon>
        <taxon>Neoptera</taxon>
        <taxon>Endopterygota</taxon>
        <taxon>Coleoptera</taxon>
        <taxon>Polyphaga</taxon>
        <taxon>Cucujiformia</taxon>
        <taxon>Tenebrionidae</taxon>
        <taxon>Zophobas</taxon>
    </lineage>
</organism>
<sequence>MVTPSNKTITAVYGQPLTLTMEFCANPPYNKVFWIAKNKVYIPGDADKTVIAYGITNSSDPNCHQAALFLTKVTSSEIGEYMFMVRSPNGLAEGSFHVNMTYASGYNVQDVKSACVTHCHFAAIYVNVIILLLMNCYSRLN</sequence>
<evidence type="ECO:0000313" key="2">
    <source>
        <dbReference type="Proteomes" id="UP001168821"/>
    </source>
</evidence>
<dbReference type="InterPro" id="IPR036179">
    <property type="entry name" value="Ig-like_dom_sf"/>
</dbReference>
<comment type="caution">
    <text evidence="1">The sequence shown here is derived from an EMBL/GenBank/DDBJ whole genome shotgun (WGS) entry which is preliminary data.</text>
</comment>